<keyword evidence="1" id="KW-0732">Signal</keyword>
<evidence type="ECO:0008006" key="4">
    <source>
        <dbReference type="Google" id="ProtNLM"/>
    </source>
</evidence>
<dbReference type="STRING" id="880072.Desac_0691"/>
<dbReference type="InterPro" id="IPR008969">
    <property type="entry name" value="CarboxyPept-like_regulatory"/>
</dbReference>
<feature type="chain" id="PRO_5003287176" description="Carboxypeptidase regulatory-like domain-containing protein" evidence="1">
    <location>
        <begin position="20"/>
        <end position="343"/>
    </location>
</feature>
<sequence length="343" mass="37488">MKRLAVLVVLTFLTGTAAAQTPFSGKIRGRVISEVGEHPLEGVTIDLRDKKANVAQTDVYGRFEIDLNQVAPEWAAEGKSLTLTFSAPSFLKAHRVLTCKAGAASECEEVTVPMVFDEAEIAPEIKEPLKKLVSREGYTLYLLPYEIASPVEGGPVAPPQTGYLARGLFMAIATHLQALASSSAAIASSPDISLEPLEIKMSWTNTEKIRRLGFFLNALAMIGGMGEVRRDEAGHNQVNISSRYIMIPTLKELPVADTVEDVLPADLLNSPRLSQKFNKLWLSRTVLAFSLRDFKRAKAKGDRQGIERVRSCLIAEKAGLTEEDKIVSQIDLMLGLVNKELGL</sequence>
<dbReference type="KEGG" id="dao:Desac_0691"/>
<dbReference type="Proteomes" id="UP000000483">
    <property type="component" value="Chromosome"/>
</dbReference>
<name>F2NGF9_DESAR</name>
<accession>F2NGF9</accession>
<evidence type="ECO:0000256" key="1">
    <source>
        <dbReference type="SAM" id="SignalP"/>
    </source>
</evidence>
<feature type="signal peptide" evidence="1">
    <location>
        <begin position="1"/>
        <end position="19"/>
    </location>
</feature>
<organism evidence="2 3">
    <name type="scientific">Desulfobacca acetoxidans (strain ATCC 700848 / DSM 11109 / ASRB2)</name>
    <dbReference type="NCBI Taxonomy" id="880072"/>
    <lineage>
        <taxon>Bacteria</taxon>
        <taxon>Pseudomonadati</taxon>
        <taxon>Thermodesulfobacteriota</taxon>
        <taxon>Desulfobaccia</taxon>
        <taxon>Desulfobaccales</taxon>
        <taxon>Desulfobaccaceae</taxon>
        <taxon>Desulfobacca</taxon>
    </lineage>
</organism>
<dbReference type="RefSeq" id="WP_013705685.1">
    <property type="nucleotide sequence ID" value="NC_015388.1"/>
</dbReference>
<reference evidence="2 3" key="1">
    <citation type="journal article" date="2011" name="Stand. Genomic Sci.">
        <title>Complete genome sequence of the acetate-degrading sulfate reducer Desulfobacca acetoxidans type strain (ASRB2).</title>
        <authorList>
            <person name="Goker M."/>
            <person name="Teshima H."/>
            <person name="Lapidus A."/>
            <person name="Nolan M."/>
            <person name="Lucas S."/>
            <person name="Hammon N."/>
            <person name="Deshpande S."/>
            <person name="Cheng J.F."/>
            <person name="Tapia R."/>
            <person name="Han C."/>
            <person name="Goodwin L."/>
            <person name="Pitluck S."/>
            <person name="Huntemann M."/>
            <person name="Liolios K."/>
            <person name="Ivanova N."/>
            <person name="Pagani I."/>
            <person name="Mavromatis K."/>
            <person name="Ovchinikova G."/>
            <person name="Pati A."/>
            <person name="Chen A."/>
            <person name="Palaniappan K."/>
            <person name="Land M."/>
            <person name="Hauser L."/>
            <person name="Brambilla E.M."/>
            <person name="Rohde M."/>
            <person name="Spring S."/>
            <person name="Detter J.C."/>
            <person name="Woyke T."/>
            <person name="Bristow J."/>
            <person name="Eisen J.A."/>
            <person name="Markowitz V."/>
            <person name="Hugenholtz P."/>
            <person name="Kyrpides N.C."/>
            <person name="Klenk H.P."/>
        </authorList>
    </citation>
    <scope>NUCLEOTIDE SEQUENCE [LARGE SCALE GENOMIC DNA]</scope>
    <source>
        <strain evidence="3">ATCC 700848 / DSM 11109 / ASRB2</strain>
    </source>
</reference>
<dbReference type="HOGENOM" id="CLU_808279_0_0_7"/>
<evidence type="ECO:0000313" key="3">
    <source>
        <dbReference type="Proteomes" id="UP000000483"/>
    </source>
</evidence>
<protein>
    <recommendedName>
        <fullName evidence="4">Carboxypeptidase regulatory-like domain-containing protein</fullName>
    </recommendedName>
</protein>
<evidence type="ECO:0000313" key="2">
    <source>
        <dbReference type="EMBL" id="AEB08572.1"/>
    </source>
</evidence>
<proteinExistence type="predicted"/>
<dbReference type="SUPFAM" id="SSF49464">
    <property type="entry name" value="Carboxypeptidase regulatory domain-like"/>
    <property type="match status" value="1"/>
</dbReference>
<reference evidence="3" key="2">
    <citation type="submission" date="2011-03" db="EMBL/GenBank/DDBJ databases">
        <title>The complete genome of Desulfobacca acetoxidans DSM 11109.</title>
        <authorList>
            <consortium name="US DOE Joint Genome Institute (JGI-PGF)"/>
            <person name="Lucas S."/>
            <person name="Copeland A."/>
            <person name="Lapidus A."/>
            <person name="Bruce D."/>
            <person name="Goodwin L."/>
            <person name="Pitluck S."/>
            <person name="Peters L."/>
            <person name="Kyrpides N."/>
            <person name="Mavromatis K."/>
            <person name="Ivanova N."/>
            <person name="Ovchinnikova G."/>
            <person name="Teshima H."/>
            <person name="Detter J.C."/>
            <person name="Han C."/>
            <person name="Land M."/>
            <person name="Hauser L."/>
            <person name="Markowitz V."/>
            <person name="Cheng J.-F."/>
            <person name="Hugenholtz P."/>
            <person name="Woyke T."/>
            <person name="Wu D."/>
            <person name="Spring S."/>
            <person name="Schueler E."/>
            <person name="Brambilla E."/>
            <person name="Klenk H.-P."/>
            <person name="Eisen J.A."/>
        </authorList>
    </citation>
    <scope>NUCLEOTIDE SEQUENCE [LARGE SCALE GENOMIC DNA]</scope>
    <source>
        <strain evidence="3">ATCC 700848 / DSM 11109 / ASRB2</strain>
    </source>
</reference>
<dbReference type="Gene3D" id="2.60.40.1120">
    <property type="entry name" value="Carboxypeptidase-like, regulatory domain"/>
    <property type="match status" value="1"/>
</dbReference>
<dbReference type="EMBL" id="CP002629">
    <property type="protein sequence ID" value="AEB08572.1"/>
    <property type="molecule type" value="Genomic_DNA"/>
</dbReference>
<keyword evidence="3" id="KW-1185">Reference proteome</keyword>
<gene>
    <name evidence="2" type="ordered locus">Desac_0691</name>
</gene>
<dbReference type="AlphaFoldDB" id="F2NGF9"/>